<dbReference type="Proteomes" id="UP001303473">
    <property type="component" value="Unassembled WGS sequence"/>
</dbReference>
<evidence type="ECO:0000313" key="3">
    <source>
        <dbReference type="Proteomes" id="UP001303473"/>
    </source>
</evidence>
<proteinExistence type="predicted"/>
<accession>A0AAN6N4G3</accession>
<sequence length="377" mass="41208">MEVDMRALSVNQEHSPGHPRFPTIESTTGPMPTPGYLNGVILHIPTSSFLNRKARRNVESHQPSCKSTCTGSTWSKKSSKDNQDTRLRCVYLQRFYASVFLYLTHAKKRKKRAYSTMLIAKRNPINLAASLPLCHASYKGSRQTDQQKPALHCSTRLSRQASIPGSISSAYLTRPPILTLSSAQSDPLSKSKLTVTALTTDSLQRMQSVQITHTSGVPPPGQWNGHHGYWARKPVPPRSQAASSAVSAAASTAMPSRSASTSQYDAETLQAGPQAPVYEFIGFATPVRYGPPEVDSDLESLEKPSRLESLKKITSKIAKKCKKVKNYFSTKSKGLNPTNVLKKRFAAHHRLSSTASTLCAPAQISPVASVPTPRPEV</sequence>
<evidence type="ECO:0000313" key="2">
    <source>
        <dbReference type="EMBL" id="KAK3939007.1"/>
    </source>
</evidence>
<organism evidence="2 3">
    <name type="scientific">Diplogelasinospora grovesii</name>
    <dbReference type="NCBI Taxonomy" id="303347"/>
    <lineage>
        <taxon>Eukaryota</taxon>
        <taxon>Fungi</taxon>
        <taxon>Dikarya</taxon>
        <taxon>Ascomycota</taxon>
        <taxon>Pezizomycotina</taxon>
        <taxon>Sordariomycetes</taxon>
        <taxon>Sordariomycetidae</taxon>
        <taxon>Sordariales</taxon>
        <taxon>Diplogelasinosporaceae</taxon>
        <taxon>Diplogelasinospora</taxon>
    </lineage>
</organism>
<dbReference type="AlphaFoldDB" id="A0AAN6N4G3"/>
<name>A0AAN6N4G3_9PEZI</name>
<gene>
    <name evidence="2" type="ORF">QBC46DRAFT_409602</name>
</gene>
<dbReference type="EMBL" id="MU853818">
    <property type="protein sequence ID" value="KAK3939007.1"/>
    <property type="molecule type" value="Genomic_DNA"/>
</dbReference>
<comment type="caution">
    <text evidence="2">The sequence shown here is derived from an EMBL/GenBank/DDBJ whole genome shotgun (WGS) entry which is preliminary data.</text>
</comment>
<keyword evidence="3" id="KW-1185">Reference proteome</keyword>
<evidence type="ECO:0000256" key="1">
    <source>
        <dbReference type="SAM" id="MobiDB-lite"/>
    </source>
</evidence>
<feature type="compositionally biased region" description="Low complexity" evidence="1">
    <location>
        <begin position="239"/>
        <end position="253"/>
    </location>
</feature>
<protein>
    <submittedName>
        <fullName evidence="2">Uncharacterized protein</fullName>
    </submittedName>
</protein>
<feature type="region of interest" description="Disordered" evidence="1">
    <location>
        <begin position="1"/>
        <end position="26"/>
    </location>
</feature>
<feature type="region of interest" description="Disordered" evidence="1">
    <location>
        <begin position="234"/>
        <end position="259"/>
    </location>
</feature>
<reference evidence="3" key="1">
    <citation type="journal article" date="2023" name="Mol. Phylogenet. Evol.">
        <title>Genome-scale phylogeny and comparative genomics of the fungal order Sordariales.</title>
        <authorList>
            <person name="Hensen N."/>
            <person name="Bonometti L."/>
            <person name="Westerberg I."/>
            <person name="Brannstrom I.O."/>
            <person name="Guillou S."/>
            <person name="Cros-Aarteil S."/>
            <person name="Calhoun S."/>
            <person name="Haridas S."/>
            <person name="Kuo A."/>
            <person name="Mondo S."/>
            <person name="Pangilinan J."/>
            <person name="Riley R."/>
            <person name="LaButti K."/>
            <person name="Andreopoulos B."/>
            <person name="Lipzen A."/>
            <person name="Chen C."/>
            <person name="Yan M."/>
            <person name="Daum C."/>
            <person name="Ng V."/>
            <person name="Clum A."/>
            <person name="Steindorff A."/>
            <person name="Ohm R.A."/>
            <person name="Martin F."/>
            <person name="Silar P."/>
            <person name="Natvig D.O."/>
            <person name="Lalanne C."/>
            <person name="Gautier V."/>
            <person name="Ament-Velasquez S.L."/>
            <person name="Kruys A."/>
            <person name="Hutchinson M.I."/>
            <person name="Powell A.J."/>
            <person name="Barry K."/>
            <person name="Miller A.N."/>
            <person name="Grigoriev I.V."/>
            <person name="Debuchy R."/>
            <person name="Gladieux P."/>
            <person name="Hiltunen Thoren M."/>
            <person name="Johannesson H."/>
        </authorList>
    </citation>
    <scope>NUCLEOTIDE SEQUENCE [LARGE SCALE GENOMIC DNA]</scope>
    <source>
        <strain evidence="3">CBS 340.73</strain>
    </source>
</reference>